<evidence type="ECO:0000256" key="1">
    <source>
        <dbReference type="ARBA" id="ARBA00023125"/>
    </source>
</evidence>
<dbReference type="SUPFAM" id="SSF46785">
    <property type="entry name" value="Winged helix' DNA-binding domain"/>
    <property type="match status" value="1"/>
</dbReference>
<dbReference type="PANTHER" id="PTHR33164:SF43">
    <property type="entry name" value="HTH-TYPE TRANSCRIPTIONAL REPRESSOR YETL"/>
    <property type="match status" value="1"/>
</dbReference>
<name>A0ABW3U186_9BACL</name>
<dbReference type="InterPro" id="IPR000835">
    <property type="entry name" value="HTH_MarR-typ"/>
</dbReference>
<dbReference type="RefSeq" id="WP_381482020.1">
    <property type="nucleotide sequence ID" value="NZ_JBHTLT010000124.1"/>
</dbReference>
<proteinExistence type="predicted"/>
<dbReference type="EMBL" id="JBHTLT010000124">
    <property type="protein sequence ID" value="MFD1206497.1"/>
    <property type="molecule type" value="Genomic_DNA"/>
</dbReference>
<dbReference type="Gene3D" id="1.10.10.10">
    <property type="entry name" value="Winged helix-like DNA-binding domain superfamily/Winged helix DNA-binding domain"/>
    <property type="match status" value="1"/>
</dbReference>
<dbReference type="PANTHER" id="PTHR33164">
    <property type="entry name" value="TRANSCRIPTIONAL REGULATOR, MARR FAMILY"/>
    <property type="match status" value="1"/>
</dbReference>
<evidence type="ECO:0000259" key="2">
    <source>
        <dbReference type="PROSITE" id="PS50995"/>
    </source>
</evidence>
<dbReference type="Pfam" id="PF01047">
    <property type="entry name" value="MarR"/>
    <property type="match status" value="1"/>
</dbReference>
<dbReference type="Proteomes" id="UP001597231">
    <property type="component" value="Unassembled WGS sequence"/>
</dbReference>
<dbReference type="PROSITE" id="PS50995">
    <property type="entry name" value="HTH_MARR_2"/>
    <property type="match status" value="1"/>
</dbReference>
<sequence>MSEQTIFELLHTIDQVTQKMLVKWRKTSNIDLGISHILALHELRTHGESRPSDLAKHLNFTPASLTHLSTKLTKNKLIERRQDEHDRRTTYWSITDRGIELLNQAQLDGQMLRKELFSHLSEEEQTTLLSIYKKLNTVL</sequence>
<accession>A0ABW3U186</accession>
<dbReference type="InterPro" id="IPR039422">
    <property type="entry name" value="MarR/SlyA-like"/>
</dbReference>
<dbReference type="InterPro" id="IPR036390">
    <property type="entry name" value="WH_DNA-bd_sf"/>
</dbReference>
<evidence type="ECO:0000313" key="3">
    <source>
        <dbReference type="EMBL" id="MFD1206497.1"/>
    </source>
</evidence>
<keyword evidence="4" id="KW-1185">Reference proteome</keyword>
<dbReference type="SMART" id="SM00347">
    <property type="entry name" value="HTH_MARR"/>
    <property type="match status" value="1"/>
</dbReference>
<keyword evidence="1" id="KW-0238">DNA-binding</keyword>
<feature type="domain" description="HTH marR-type" evidence="2">
    <location>
        <begin position="6"/>
        <end position="137"/>
    </location>
</feature>
<reference evidence="4" key="1">
    <citation type="journal article" date="2019" name="Int. J. Syst. Evol. Microbiol.">
        <title>The Global Catalogue of Microorganisms (GCM) 10K type strain sequencing project: providing services to taxonomists for standard genome sequencing and annotation.</title>
        <authorList>
            <consortium name="The Broad Institute Genomics Platform"/>
            <consortium name="The Broad Institute Genome Sequencing Center for Infectious Disease"/>
            <person name="Wu L."/>
            <person name="Ma J."/>
        </authorList>
    </citation>
    <scope>NUCLEOTIDE SEQUENCE [LARGE SCALE GENOMIC DNA]</scope>
    <source>
        <strain evidence="4">CCUG 53915</strain>
    </source>
</reference>
<protein>
    <submittedName>
        <fullName evidence="3">MarR family winged helix-turn-helix transcriptional regulator</fullName>
    </submittedName>
</protein>
<gene>
    <name evidence="3" type="ORF">ACFQ38_15480</name>
</gene>
<dbReference type="InterPro" id="IPR036388">
    <property type="entry name" value="WH-like_DNA-bd_sf"/>
</dbReference>
<comment type="caution">
    <text evidence="3">The sequence shown here is derived from an EMBL/GenBank/DDBJ whole genome shotgun (WGS) entry which is preliminary data.</text>
</comment>
<dbReference type="PRINTS" id="PR00598">
    <property type="entry name" value="HTHMARR"/>
</dbReference>
<organism evidence="3 4">
    <name type="scientific">Sporosarcina contaminans</name>
    <dbReference type="NCBI Taxonomy" id="633403"/>
    <lineage>
        <taxon>Bacteria</taxon>
        <taxon>Bacillati</taxon>
        <taxon>Bacillota</taxon>
        <taxon>Bacilli</taxon>
        <taxon>Bacillales</taxon>
        <taxon>Caryophanaceae</taxon>
        <taxon>Sporosarcina</taxon>
    </lineage>
</organism>
<evidence type="ECO:0000313" key="4">
    <source>
        <dbReference type="Proteomes" id="UP001597231"/>
    </source>
</evidence>